<dbReference type="SUPFAM" id="SSF143865">
    <property type="entry name" value="CorA soluble domain-like"/>
    <property type="match status" value="1"/>
</dbReference>
<dbReference type="InterPro" id="IPR002523">
    <property type="entry name" value="MgTranspt_CorA/ZnTranspt_ZntB"/>
</dbReference>
<dbReference type="Gene3D" id="3.30.460.20">
    <property type="entry name" value="CorA soluble domain-like"/>
    <property type="match status" value="1"/>
</dbReference>
<evidence type="ECO:0000256" key="1">
    <source>
        <dbReference type="ARBA" id="ARBA00004141"/>
    </source>
</evidence>
<dbReference type="GO" id="GO:0046873">
    <property type="term" value="F:metal ion transmembrane transporter activity"/>
    <property type="evidence" value="ECO:0007669"/>
    <property type="project" value="InterPro"/>
</dbReference>
<dbReference type="AlphaFoldDB" id="R3WNC6"/>
<proteinExistence type="inferred from homology"/>
<gene>
    <name evidence="7" type="ORF">UC3_00479</name>
</gene>
<comment type="subcellular location">
    <subcellularLocation>
        <location evidence="1">Membrane</location>
        <topology evidence="1">Multi-pass membrane protein</topology>
    </subcellularLocation>
</comment>
<dbReference type="GO" id="GO:0016020">
    <property type="term" value="C:membrane"/>
    <property type="evidence" value="ECO:0007669"/>
    <property type="project" value="UniProtKB-SubCell"/>
</dbReference>
<evidence type="ECO:0000256" key="5">
    <source>
        <dbReference type="ARBA" id="ARBA00023136"/>
    </source>
</evidence>
<keyword evidence="4 6" id="KW-1133">Transmembrane helix</keyword>
<name>R3WNC6_9ENTE</name>
<keyword evidence="5 6" id="KW-0472">Membrane</keyword>
<keyword evidence="8" id="KW-1185">Reference proteome</keyword>
<comment type="caution">
    <text evidence="7">The sequence shown here is derived from an EMBL/GenBank/DDBJ whole genome shotgun (WGS) entry which is preliminary data.</text>
</comment>
<organism evidence="7 8">
    <name type="scientific">Enterococcus phoeniculicola ATCC BAA-412</name>
    <dbReference type="NCBI Taxonomy" id="1158610"/>
    <lineage>
        <taxon>Bacteria</taxon>
        <taxon>Bacillati</taxon>
        <taxon>Bacillota</taxon>
        <taxon>Bacilli</taxon>
        <taxon>Lactobacillales</taxon>
        <taxon>Enterococcaceae</taxon>
        <taxon>Enterococcus</taxon>
    </lineage>
</organism>
<evidence type="ECO:0000256" key="6">
    <source>
        <dbReference type="SAM" id="Phobius"/>
    </source>
</evidence>
<dbReference type="SUPFAM" id="SSF144083">
    <property type="entry name" value="Magnesium transport protein CorA, transmembrane region"/>
    <property type="match status" value="1"/>
</dbReference>
<evidence type="ECO:0000313" key="8">
    <source>
        <dbReference type="Proteomes" id="UP000013785"/>
    </source>
</evidence>
<dbReference type="InterPro" id="IPR045861">
    <property type="entry name" value="CorA_cytoplasmic_dom"/>
</dbReference>
<evidence type="ECO:0000256" key="4">
    <source>
        <dbReference type="ARBA" id="ARBA00022989"/>
    </source>
</evidence>
<dbReference type="eggNOG" id="COG0598">
    <property type="taxonomic scope" value="Bacteria"/>
</dbReference>
<dbReference type="InterPro" id="IPR045863">
    <property type="entry name" value="CorA_TM1_TM2"/>
</dbReference>
<keyword evidence="3 6" id="KW-0812">Transmembrane</keyword>
<dbReference type="Gene3D" id="1.20.58.340">
    <property type="entry name" value="Magnesium transport protein CorA, transmembrane region"/>
    <property type="match status" value="2"/>
</dbReference>
<evidence type="ECO:0008006" key="9">
    <source>
        <dbReference type="Google" id="ProtNLM"/>
    </source>
</evidence>
<reference evidence="7 8" key="1">
    <citation type="submission" date="2013-02" db="EMBL/GenBank/DDBJ databases">
        <title>The Genome Sequence of Enterococcus phoeniculicola BAA-412.</title>
        <authorList>
            <consortium name="The Broad Institute Genome Sequencing Platform"/>
            <consortium name="The Broad Institute Genome Sequencing Center for Infectious Disease"/>
            <person name="Earl A.M."/>
            <person name="Gilmore M.S."/>
            <person name="Lebreton F."/>
            <person name="Walker B."/>
            <person name="Young S.K."/>
            <person name="Zeng Q."/>
            <person name="Gargeya S."/>
            <person name="Fitzgerald M."/>
            <person name="Haas B."/>
            <person name="Abouelleil A."/>
            <person name="Alvarado L."/>
            <person name="Arachchi H.M."/>
            <person name="Berlin A.M."/>
            <person name="Chapman S.B."/>
            <person name="Dewar J."/>
            <person name="Goldberg J."/>
            <person name="Griggs A."/>
            <person name="Gujja S."/>
            <person name="Hansen M."/>
            <person name="Howarth C."/>
            <person name="Imamovic A."/>
            <person name="Larimer J."/>
            <person name="McCowan C."/>
            <person name="Murphy C."/>
            <person name="Neiman D."/>
            <person name="Pearson M."/>
            <person name="Priest M."/>
            <person name="Roberts A."/>
            <person name="Saif S."/>
            <person name="Shea T."/>
            <person name="Sisk P."/>
            <person name="Sykes S."/>
            <person name="Wortman J."/>
            <person name="Nusbaum C."/>
            <person name="Birren B."/>
        </authorList>
    </citation>
    <scope>NUCLEOTIDE SEQUENCE [LARGE SCALE GENOMIC DNA]</scope>
    <source>
        <strain evidence="7 8">ATCC BAA-412</strain>
    </source>
</reference>
<dbReference type="Pfam" id="PF01544">
    <property type="entry name" value="CorA"/>
    <property type="match status" value="1"/>
</dbReference>
<evidence type="ECO:0000256" key="3">
    <source>
        <dbReference type="ARBA" id="ARBA00022692"/>
    </source>
</evidence>
<dbReference type="PANTHER" id="PTHR47891:SF1">
    <property type="entry name" value="CORA-MAGNESIUM AND COBALT TRANSPORTER"/>
    <property type="match status" value="1"/>
</dbReference>
<dbReference type="PATRIC" id="fig|1158610.3.peg.454"/>
<dbReference type="RefSeq" id="WP_010767153.1">
    <property type="nucleotide sequence ID" value="NZ_ASWE01000004.1"/>
</dbReference>
<feature type="transmembrane region" description="Helical" evidence="6">
    <location>
        <begin position="261"/>
        <end position="281"/>
    </location>
</feature>
<sequence length="318" mass="36430">MISYFSLENQYFKNQETDGKEVFWLCVENPTKEEITTLTKNYKMPADFMTAILDNSETSRSEELEQISFDRPALLLLQYPYAITSPSGYLQLNTFPFSVIVTPEKKIITVTNHKPAFMQEVITREYPRNDMSNSMNLLLQLIWQLSLSYNHYLMLLKTQSDKLEGELQVSTENSQLYQIMDIQKSLIYFEAATAANLKTLTKLNHTEVLTSNHAYKIHLHDVLVETTQALTSSQIQLKIVNQMTQTFSAIVSNNLNNVMKILTSLTIVLTIPTIIGGIYGMNVKLPLAGRSDAFFWIFIITAFLCVGVIRYLKKKHLL</sequence>
<protein>
    <recommendedName>
        <fullName evidence="9">CorA-like Mg2+ transporter</fullName>
    </recommendedName>
</protein>
<dbReference type="OrthoDB" id="9803416at2"/>
<dbReference type="STRING" id="154621.RV11_GL000883"/>
<dbReference type="CDD" id="cd12827">
    <property type="entry name" value="EcCorA_ZntB-like_u2"/>
    <property type="match status" value="1"/>
</dbReference>
<feature type="transmembrane region" description="Helical" evidence="6">
    <location>
        <begin position="293"/>
        <end position="312"/>
    </location>
</feature>
<accession>R3WNC6</accession>
<dbReference type="Proteomes" id="UP000013785">
    <property type="component" value="Unassembled WGS sequence"/>
</dbReference>
<dbReference type="PANTHER" id="PTHR47891">
    <property type="entry name" value="TRANSPORTER-RELATED"/>
    <property type="match status" value="1"/>
</dbReference>
<dbReference type="HOGENOM" id="CLU_007127_8_1_9"/>
<dbReference type="EMBL" id="AJAT01000007">
    <property type="protein sequence ID" value="EOL48927.1"/>
    <property type="molecule type" value="Genomic_DNA"/>
</dbReference>
<dbReference type="InterPro" id="IPR047199">
    <property type="entry name" value="CorA-like"/>
</dbReference>
<comment type="similarity">
    <text evidence="2">Belongs to the CorA metal ion transporter (MIT) (TC 1.A.35) family.</text>
</comment>
<evidence type="ECO:0000256" key="2">
    <source>
        <dbReference type="ARBA" id="ARBA00009765"/>
    </source>
</evidence>
<evidence type="ECO:0000313" key="7">
    <source>
        <dbReference type="EMBL" id="EOL48927.1"/>
    </source>
</evidence>